<proteinExistence type="predicted"/>
<keyword evidence="3" id="KW-0663">Pyridoxal phosphate</keyword>
<dbReference type="RefSeq" id="WP_244076605.1">
    <property type="nucleotide sequence ID" value="NZ_AP025581.1"/>
</dbReference>
<dbReference type="NCBIfam" id="TIGR03844">
    <property type="entry name" value="cysteate_syn"/>
    <property type="match status" value="1"/>
</dbReference>
<dbReference type="InterPro" id="IPR022401">
    <property type="entry name" value="Cysteate_synthase"/>
</dbReference>
<dbReference type="Gene3D" id="3.40.50.1100">
    <property type="match status" value="2"/>
</dbReference>
<protein>
    <submittedName>
        <fullName evidence="5">Cysteate synthase</fullName>
    </submittedName>
</protein>
<evidence type="ECO:0000313" key="6">
    <source>
        <dbReference type="Proteomes" id="UP001055105"/>
    </source>
</evidence>
<dbReference type="AlphaFoldDB" id="A0AA37NLT8"/>
<comment type="cofactor">
    <cofactor evidence="1">
        <name>pyridoxal 5'-phosphate</name>
        <dbReference type="ChEBI" id="CHEBI:597326"/>
    </cofactor>
</comment>
<reference evidence="5" key="1">
    <citation type="submission" date="2022-01" db="EMBL/GenBank/DDBJ databases">
        <title>Novel bile acid biosynthetic pathways are enriched in the microbiome of centenarians.</title>
        <authorList>
            <person name="Sato Y."/>
            <person name="Atarashi K."/>
            <person name="Plichta R.D."/>
            <person name="Arai Y."/>
            <person name="Sasajima S."/>
            <person name="Kearney M.S."/>
            <person name="Suda W."/>
            <person name="Takeshita K."/>
            <person name="Sasaki T."/>
            <person name="Okamoto S."/>
            <person name="Skelly N.A."/>
            <person name="Okamura Y."/>
            <person name="Vlamakis H."/>
            <person name="Li Y."/>
            <person name="Tanoue T."/>
            <person name="Takei H."/>
            <person name="Nittono H."/>
            <person name="Narushima S."/>
            <person name="Irie J."/>
            <person name="Itoh H."/>
            <person name="Moriya K."/>
            <person name="Sugiura Y."/>
            <person name="Suematsu M."/>
            <person name="Moritoki N."/>
            <person name="Shibata S."/>
            <person name="Littman R.D."/>
            <person name="Fischbach A.M."/>
            <person name="Uwamino Y."/>
            <person name="Inoue T."/>
            <person name="Honda A."/>
            <person name="Hattori M."/>
            <person name="Murai T."/>
            <person name="Xavier J.R."/>
            <person name="Hirose N."/>
            <person name="Honda K."/>
        </authorList>
    </citation>
    <scope>NUCLEOTIDE SEQUENCE</scope>
    <source>
        <strain evidence="5">CE91-St16</strain>
    </source>
</reference>
<keyword evidence="2" id="KW-0174">Coenzyme M biosynthesis</keyword>
<organism evidence="5 6">
    <name type="scientific">Alistipes finegoldii</name>
    <dbReference type="NCBI Taxonomy" id="214856"/>
    <lineage>
        <taxon>Bacteria</taxon>
        <taxon>Pseudomonadati</taxon>
        <taxon>Bacteroidota</taxon>
        <taxon>Bacteroidia</taxon>
        <taxon>Bacteroidales</taxon>
        <taxon>Rikenellaceae</taxon>
        <taxon>Alistipes</taxon>
    </lineage>
</organism>
<dbReference type="InterPro" id="IPR001926">
    <property type="entry name" value="TrpB-like_PALP"/>
</dbReference>
<dbReference type="GO" id="GO:0016765">
    <property type="term" value="F:transferase activity, transferring alkyl or aryl (other than methyl) groups"/>
    <property type="evidence" value="ECO:0007669"/>
    <property type="project" value="InterPro"/>
</dbReference>
<dbReference type="Pfam" id="PF00291">
    <property type="entry name" value="PALP"/>
    <property type="match status" value="1"/>
</dbReference>
<dbReference type="EMBL" id="BQOL01000001">
    <property type="protein sequence ID" value="GKI19211.1"/>
    <property type="molecule type" value="Genomic_DNA"/>
</dbReference>
<name>A0AA37NLT8_9BACT</name>
<evidence type="ECO:0000259" key="4">
    <source>
        <dbReference type="Pfam" id="PF00291"/>
    </source>
</evidence>
<gene>
    <name evidence="5" type="ORF">CE91St16_21190</name>
</gene>
<evidence type="ECO:0000256" key="2">
    <source>
        <dbReference type="ARBA" id="ARBA00022545"/>
    </source>
</evidence>
<dbReference type="InterPro" id="IPR036052">
    <property type="entry name" value="TrpB-like_PALP_sf"/>
</dbReference>
<sequence length="435" mass="47843">MKDFTPTPYTLECVATGREFEDTGWMLADPQCKTPSLVRAKYARRQLEVKPDEYGFYKFCDWLPVRRMLKGSSAPVTYKSKGLARHLGLENLYITFNGYYPAIGATMSTCSFKETEAFSVCARAAEDEERVLVVASAGNTARAFAKVCSDNHIKLLLSVPYDNIEALWFEHPLNPCVKLISCEKGGDYFDAIHLSDIALKGPGFYAEGGAKNIARRDGMATTVLSAVTTIGRIPDYYFQAVGSGTGAIAAWEANMRLIEDGRFGSNTMKLMVSQNAPFVPMYDAWQAGSRKMLAYEDDKARRDAEIIDAKVLSNRHPPYGITGGLYDALKATGGEFFVATNAMARKARKLFKELEGVDIYSASGIALASLVNAVAAGKIEKDAVVMLNITGGGEEHFKEDKELWYLKPSHVFPLEPDTDDVVAKVEALFAKNIAE</sequence>
<evidence type="ECO:0000256" key="1">
    <source>
        <dbReference type="ARBA" id="ARBA00001933"/>
    </source>
</evidence>
<dbReference type="GO" id="GO:0019295">
    <property type="term" value="P:coenzyme M biosynthetic process"/>
    <property type="evidence" value="ECO:0007669"/>
    <property type="project" value="UniProtKB-KW"/>
</dbReference>
<dbReference type="SUPFAM" id="SSF53686">
    <property type="entry name" value="Tryptophan synthase beta subunit-like PLP-dependent enzymes"/>
    <property type="match status" value="1"/>
</dbReference>
<evidence type="ECO:0000256" key="3">
    <source>
        <dbReference type="ARBA" id="ARBA00022898"/>
    </source>
</evidence>
<feature type="domain" description="Tryptophan synthase beta chain-like PALP" evidence="4">
    <location>
        <begin position="108"/>
        <end position="391"/>
    </location>
</feature>
<accession>A0AA37NLT8</accession>
<dbReference type="Proteomes" id="UP001055105">
    <property type="component" value="Unassembled WGS sequence"/>
</dbReference>
<evidence type="ECO:0000313" key="5">
    <source>
        <dbReference type="EMBL" id="GKI19211.1"/>
    </source>
</evidence>
<comment type="caution">
    <text evidence="5">The sequence shown here is derived from an EMBL/GenBank/DDBJ whole genome shotgun (WGS) entry which is preliminary data.</text>
</comment>